<organism evidence="2 3">
    <name type="scientific">Phytophthora fragariaefolia</name>
    <dbReference type="NCBI Taxonomy" id="1490495"/>
    <lineage>
        <taxon>Eukaryota</taxon>
        <taxon>Sar</taxon>
        <taxon>Stramenopiles</taxon>
        <taxon>Oomycota</taxon>
        <taxon>Peronosporomycetes</taxon>
        <taxon>Peronosporales</taxon>
        <taxon>Peronosporaceae</taxon>
        <taxon>Phytophthora</taxon>
    </lineage>
</organism>
<gene>
    <name evidence="2" type="ORF">Pfra01_001882600</name>
</gene>
<reference evidence="2" key="1">
    <citation type="submission" date="2023-04" db="EMBL/GenBank/DDBJ databases">
        <title>Phytophthora fragariaefolia NBRC 109709.</title>
        <authorList>
            <person name="Ichikawa N."/>
            <person name="Sato H."/>
            <person name="Tonouchi N."/>
        </authorList>
    </citation>
    <scope>NUCLEOTIDE SEQUENCE</scope>
    <source>
        <strain evidence="2">NBRC 109709</strain>
    </source>
</reference>
<name>A0A9W6XWE6_9STRA</name>
<evidence type="ECO:0000313" key="2">
    <source>
        <dbReference type="EMBL" id="GMF48576.1"/>
    </source>
</evidence>
<comment type="caution">
    <text evidence="2">The sequence shown here is derived from an EMBL/GenBank/DDBJ whole genome shotgun (WGS) entry which is preliminary data.</text>
</comment>
<feature type="compositionally biased region" description="Polar residues" evidence="1">
    <location>
        <begin position="144"/>
        <end position="153"/>
    </location>
</feature>
<evidence type="ECO:0000256" key="1">
    <source>
        <dbReference type="SAM" id="MobiDB-lite"/>
    </source>
</evidence>
<dbReference type="Proteomes" id="UP001165121">
    <property type="component" value="Unassembled WGS sequence"/>
</dbReference>
<protein>
    <submittedName>
        <fullName evidence="2">Unnamed protein product</fullName>
    </submittedName>
</protein>
<proteinExistence type="predicted"/>
<dbReference type="OrthoDB" id="115060at2759"/>
<evidence type="ECO:0000313" key="3">
    <source>
        <dbReference type="Proteomes" id="UP001165121"/>
    </source>
</evidence>
<sequence length="234" mass="26027">MVWCIAHHSNFNLGWGRSQTNGNFWFRIAQFAPERARGRPMAKRATLPQLERLCAEGRDDELLSALQQSRFEDLRAFLGALGVKVRTKEYAAYRSKEDHVQLLAEVLQRKVGRGGTAVVPTKVTPVKRSIDEDDGEEEAPQRGEASQRQLQSNHSVVDRVGGFLVAGTPMSSRDVERAYIVQCINIVDGALTTAASRKEHVPDLKRTLTCELAYFVKRLKCIQEKDGGGECSGA</sequence>
<keyword evidence="3" id="KW-1185">Reference proteome</keyword>
<dbReference type="AlphaFoldDB" id="A0A9W6XWE6"/>
<accession>A0A9W6XWE6</accession>
<feature type="region of interest" description="Disordered" evidence="1">
    <location>
        <begin position="124"/>
        <end position="153"/>
    </location>
</feature>
<dbReference type="EMBL" id="BSXT01002381">
    <property type="protein sequence ID" value="GMF48576.1"/>
    <property type="molecule type" value="Genomic_DNA"/>
</dbReference>